<keyword evidence="4" id="KW-0663">Pyridoxal phosphate</keyword>
<sequence length="114" mass="12530">MRILARHAKISNSLLITDSMPLGSLPRRQILASRYSLNGISTQPEDIVITFGALDALNLSLQALTKLGDCILLQQTIFYGAWQVVERLGLNVITIPEHPKHGFDVSAFESALTN</sequence>
<evidence type="ECO:0000313" key="6">
    <source>
        <dbReference type="Proteomes" id="UP001431775"/>
    </source>
</evidence>
<dbReference type="InterPro" id="IPR050859">
    <property type="entry name" value="Class-I_PLP-dep_aminotransf"/>
</dbReference>
<protein>
    <recommendedName>
        <fullName evidence="7">Aminotransferase class I/classII domain-containing protein</fullName>
    </recommendedName>
</protein>
<evidence type="ECO:0000313" key="5">
    <source>
        <dbReference type="EMBL" id="MDI2112141.1"/>
    </source>
</evidence>
<evidence type="ECO:0008006" key="7">
    <source>
        <dbReference type="Google" id="ProtNLM"/>
    </source>
</evidence>
<dbReference type="Gene3D" id="3.40.640.10">
    <property type="entry name" value="Type I PLP-dependent aspartate aminotransferase-like (Major domain)"/>
    <property type="match status" value="1"/>
</dbReference>
<keyword evidence="3" id="KW-0808">Transferase</keyword>
<keyword evidence="2" id="KW-0032">Aminotransferase</keyword>
<dbReference type="Proteomes" id="UP001431775">
    <property type="component" value="Unassembled WGS sequence"/>
</dbReference>
<proteinExistence type="predicted"/>
<dbReference type="SUPFAM" id="SSF53383">
    <property type="entry name" value="PLP-dependent transferases"/>
    <property type="match status" value="1"/>
</dbReference>
<dbReference type="EMBL" id="JASBAN010000001">
    <property type="protein sequence ID" value="MDI2112141.1"/>
    <property type="molecule type" value="Genomic_DNA"/>
</dbReference>
<evidence type="ECO:0000256" key="3">
    <source>
        <dbReference type="ARBA" id="ARBA00022679"/>
    </source>
</evidence>
<keyword evidence="6" id="KW-1185">Reference proteome</keyword>
<dbReference type="InterPro" id="IPR015424">
    <property type="entry name" value="PyrdxlP-dep_Trfase"/>
</dbReference>
<dbReference type="PANTHER" id="PTHR42790:SF9">
    <property type="entry name" value="GNTR FAMILY REGULATORY PROTEIN"/>
    <property type="match status" value="1"/>
</dbReference>
<organism evidence="5 6">
    <name type="scientific">Commensalibacter nepenthis</name>
    <dbReference type="NCBI Taxonomy" id="3043872"/>
    <lineage>
        <taxon>Bacteria</taxon>
        <taxon>Pseudomonadati</taxon>
        <taxon>Pseudomonadota</taxon>
        <taxon>Alphaproteobacteria</taxon>
        <taxon>Acetobacterales</taxon>
        <taxon>Acetobacteraceae</taxon>
    </lineage>
</organism>
<comment type="caution">
    <text evidence="5">The sequence shown here is derived from an EMBL/GenBank/DDBJ whole genome shotgun (WGS) entry which is preliminary data.</text>
</comment>
<evidence type="ECO:0000256" key="4">
    <source>
        <dbReference type="ARBA" id="ARBA00022898"/>
    </source>
</evidence>
<accession>A0ABT6Q5H5</accession>
<dbReference type="PANTHER" id="PTHR42790">
    <property type="entry name" value="AMINOTRANSFERASE"/>
    <property type="match status" value="1"/>
</dbReference>
<evidence type="ECO:0000256" key="2">
    <source>
        <dbReference type="ARBA" id="ARBA00022576"/>
    </source>
</evidence>
<name>A0ABT6Q5H5_9PROT</name>
<gene>
    <name evidence="5" type="ORF">QJV33_02365</name>
</gene>
<dbReference type="RefSeq" id="WP_281461811.1">
    <property type="nucleotide sequence ID" value="NZ_JASBAN010000001.1"/>
</dbReference>
<reference evidence="5" key="1">
    <citation type="submission" date="2023-05" db="EMBL/GenBank/DDBJ databases">
        <title>Whole genome sequence of Commensalibacter sp.</title>
        <authorList>
            <person name="Charoenyingcharoen P."/>
            <person name="Yukphan P."/>
        </authorList>
    </citation>
    <scope>NUCLEOTIDE SEQUENCE</scope>
    <source>
        <strain evidence="5">TBRC 10068</strain>
    </source>
</reference>
<dbReference type="InterPro" id="IPR015421">
    <property type="entry name" value="PyrdxlP-dep_Trfase_major"/>
</dbReference>
<evidence type="ECO:0000256" key="1">
    <source>
        <dbReference type="ARBA" id="ARBA00001933"/>
    </source>
</evidence>
<comment type="cofactor">
    <cofactor evidence="1">
        <name>pyridoxal 5'-phosphate</name>
        <dbReference type="ChEBI" id="CHEBI:597326"/>
    </cofactor>
</comment>